<dbReference type="Proteomes" id="UP000026249">
    <property type="component" value="Unassembled WGS sequence"/>
</dbReference>
<feature type="chain" id="PRO_5001564224" evidence="1">
    <location>
        <begin position="18"/>
        <end position="131"/>
    </location>
</feature>
<organism evidence="2 3">
    <name type="scientific">Actibacterium mucosum KCTC 23349</name>
    <dbReference type="NCBI Taxonomy" id="1454373"/>
    <lineage>
        <taxon>Bacteria</taxon>
        <taxon>Pseudomonadati</taxon>
        <taxon>Pseudomonadota</taxon>
        <taxon>Alphaproteobacteria</taxon>
        <taxon>Rhodobacterales</taxon>
        <taxon>Roseobacteraceae</taxon>
        <taxon>Actibacterium</taxon>
    </lineage>
</organism>
<dbReference type="STRING" id="1454373.ACMU_03695"/>
<keyword evidence="1" id="KW-0732">Signal</keyword>
<evidence type="ECO:0000256" key="1">
    <source>
        <dbReference type="SAM" id="SignalP"/>
    </source>
</evidence>
<feature type="signal peptide" evidence="1">
    <location>
        <begin position="1"/>
        <end position="17"/>
    </location>
</feature>
<sequence length="131" mass="14487">MRAAILTFLTLAGPVLAETPMTALQFDSYSNGKTLFYSSQGTAYGAEQYLPGRRVIWSFLDGECLTGEWFEHNDQICFVYDGEANGPQCWSFFARDNGILAQFENDPDATTLVEVNQSPEPLYCPGPQVGV</sequence>
<gene>
    <name evidence="2" type="ORF">ACMU_03695</name>
</gene>
<dbReference type="AlphaFoldDB" id="A0A037ZCG6"/>
<comment type="caution">
    <text evidence="2">The sequence shown here is derived from an EMBL/GenBank/DDBJ whole genome shotgun (WGS) entry which is preliminary data.</text>
</comment>
<accession>A0A037ZCG6</accession>
<dbReference type="EMBL" id="JFKE01000010">
    <property type="protein sequence ID" value="KAJ54199.1"/>
    <property type="molecule type" value="Genomic_DNA"/>
</dbReference>
<evidence type="ECO:0000313" key="3">
    <source>
        <dbReference type="Proteomes" id="UP000026249"/>
    </source>
</evidence>
<reference evidence="2 3" key="1">
    <citation type="submission" date="2014-03" db="EMBL/GenBank/DDBJ databases">
        <title>Draft Genome Sequence of Actibacterium mucosum KCTC 23349, a Marine Alphaproteobacterium with Complex Ionic Requirements Isolated from Mediterranean Seawater at Malvarrosa Beach, Valencia, Spain.</title>
        <authorList>
            <person name="Arahal D.R."/>
            <person name="Shao Z."/>
            <person name="Lai Q."/>
            <person name="Pujalte M.J."/>
        </authorList>
    </citation>
    <scope>NUCLEOTIDE SEQUENCE [LARGE SCALE GENOMIC DNA]</scope>
    <source>
        <strain evidence="2 3">KCTC 23349</strain>
    </source>
</reference>
<keyword evidence="3" id="KW-1185">Reference proteome</keyword>
<evidence type="ECO:0000313" key="2">
    <source>
        <dbReference type="EMBL" id="KAJ54199.1"/>
    </source>
</evidence>
<name>A0A037ZCG6_9RHOB</name>
<protein>
    <submittedName>
        <fullName evidence="2">Uncharacterized protein</fullName>
    </submittedName>
</protein>
<proteinExistence type="predicted"/>